<dbReference type="RefSeq" id="WP_090629844.1">
    <property type="nucleotide sequence ID" value="NZ_FOCP01000007.1"/>
</dbReference>
<dbReference type="EMBL" id="FOCP01000007">
    <property type="protein sequence ID" value="SEN06827.1"/>
    <property type="molecule type" value="Genomic_DNA"/>
</dbReference>
<dbReference type="OrthoDB" id="8527941at2"/>
<dbReference type="Proteomes" id="UP000199459">
    <property type="component" value="Unassembled WGS sequence"/>
</dbReference>
<evidence type="ECO:0000313" key="3">
    <source>
        <dbReference type="Proteomes" id="UP000199345"/>
    </source>
</evidence>
<dbReference type="STRING" id="917.SAMN05216326_10127"/>
<keyword evidence="3" id="KW-1185">Reference proteome</keyword>
<gene>
    <name evidence="1" type="ORF">SAMN05216325_10720</name>
    <name evidence="2" type="ORF">SAMN05216326_10127</name>
</gene>
<dbReference type="Pfam" id="PF13689">
    <property type="entry name" value="DUF4154"/>
    <property type="match status" value="1"/>
</dbReference>
<dbReference type="InterPro" id="IPR025293">
    <property type="entry name" value="YfiR/HmsC-like"/>
</dbReference>
<protein>
    <recommendedName>
        <fullName evidence="5">YfiR family protein</fullName>
    </recommendedName>
</protein>
<dbReference type="Proteomes" id="UP000199345">
    <property type="component" value="Unassembled WGS sequence"/>
</dbReference>
<evidence type="ECO:0000313" key="4">
    <source>
        <dbReference type="Proteomes" id="UP000199459"/>
    </source>
</evidence>
<organism evidence="2 3">
    <name type="scientific">Nitrosomonas marina</name>
    <dbReference type="NCBI Taxonomy" id="917"/>
    <lineage>
        <taxon>Bacteria</taxon>
        <taxon>Pseudomonadati</taxon>
        <taxon>Pseudomonadota</taxon>
        <taxon>Betaproteobacteria</taxon>
        <taxon>Nitrosomonadales</taxon>
        <taxon>Nitrosomonadaceae</taxon>
        <taxon>Nitrosomonas</taxon>
    </lineage>
</organism>
<reference evidence="2 4" key="1">
    <citation type="submission" date="2016-10" db="EMBL/GenBank/DDBJ databases">
        <authorList>
            <person name="de Groot N.N."/>
        </authorList>
    </citation>
    <scope>NUCLEOTIDE SEQUENCE [LARGE SCALE GENOMIC DNA]</scope>
    <source>
        <strain evidence="1 4">Nm22</strain>
        <strain evidence="2">Nm71</strain>
    </source>
</reference>
<sequence length="219" mass="25024">MTKNQLFHQVAGLKRKNSPLQRVFLPKDLMPQVMPDEYPSSCLKKLEQLALILLFLGFFHLNVSSAAQAEALPEYQVKAAFLYNFANYTQWPDDIGNKFDICIHGEHFFGSELNQMQEKKINQRDISINYTNQIEDLGDCQMVFISHTSAFIIKAILDHLKDRPVLKITDNLNRLHEGVTINIVVVHGKIKFDVDLSAAKSSGLDLSSQLLRFAREVYK</sequence>
<accession>A0A1H9Y3J7</accession>
<dbReference type="AlphaFoldDB" id="A0A1H9Y3J7"/>
<evidence type="ECO:0000313" key="2">
    <source>
        <dbReference type="EMBL" id="SES62905.1"/>
    </source>
</evidence>
<evidence type="ECO:0000313" key="1">
    <source>
        <dbReference type="EMBL" id="SEN06827.1"/>
    </source>
</evidence>
<reference evidence="3" key="2">
    <citation type="submission" date="2016-10" db="EMBL/GenBank/DDBJ databases">
        <authorList>
            <person name="Varghese N."/>
            <person name="Submissions S."/>
        </authorList>
    </citation>
    <scope>NUCLEOTIDE SEQUENCE [LARGE SCALE GENOMIC DNA]</scope>
    <source>
        <strain evidence="3">Nm71</strain>
    </source>
</reference>
<evidence type="ECO:0008006" key="5">
    <source>
        <dbReference type="Google" id="ProtNLM"/>
    </source>
</evidence>
<proteinExistence type="predicted"/>
<dbReference type="EMBL" id="FOIA01000001">
    <property type="protein sequence ID" value="SES62905.1"/>
    <property type="molecule type" value="Genomic_DNA"/>
</dbReference>
<name>A0A1H9Y3J7_9PROT</name>